<evidence type="ECO:0000313" key="10">
    <source>
        <dbReference type="Proteomes" id="UP000186777"/>
    </source>
</evidence>
<evidence type="ECO:0000256" key="8">
    <source>
        <dbReference type="SAM" id="Phobius"/>
    </source>
</evidence>
<dbReference type="PIRSF" id="PIRSF015658">
    <property type="entry name" value="MmdB_OadB"/>
    <property type="match status" value="1"/>
</dbReference>
<comment type="caution">
    <text evidence="9">The sequence shown here is derived from an EMBL/GenBank/DDBJ whole genome shotgun (WGS) entry which is preliminary data.</text>
</comment>
<dbReference type="NCBIfam" id="TIGR01109">
    <property type="entry name" value="Na_pump_decarbB"/>
    <property type="match status" value="1"/>
</dbReference>
<dbReference type="PANTHER" id="PTHR35806:SF1">
    <property type="entry name" value="OXALOACETATE DECARBOXYLASE BETA CHAIN 2"/>
    <property type="match status" value="1"/>
</dbReference>
<evidence type="ECO:0000256" key="3">
    <source>
        <dbReference type="ARBA" id="ARBA00022692"/>
    </source>
</evidence>
<evidence type="ECO:0000256" key="2">
    <source>
        <dbReference type="ARBA" id="ARBA00022475"/>
    </source>
</evidence>
<dbReference type="Proteomes" id="UP000186777">
    <property type="component" value="Unassembled WGS sequence"/>
</dbReference>
<feature type="transmembrane region" description="Helical" evidence="8">
    <location>
        <begin position="177"/>
        <end position="199"/>
    </location>
</feature>
<dbReference type="RefSeq" id="WP_303679201.1">
    <property type="nucleotide sequence ID" value="NZ_CAUEQP010000013.1"/>
</dbReference>
<dbReference type="STRING" id="626940.BHW43_01300"/>
<keyword evidence="7" id="KW-0813">Transport</keyword>
<sequence length="403" mass="42594">MDGNIVAQLFPGIASFMVQDTTIAIARIALIAFGFILAYLGFKRILEPLIMVPMGIGMICINCGVLFLDGGKLGTLFLDPLVSDPAKLVDIMQINFLQPIYNLTFSNSLVACVVFLGVGAMCEIGFILANPWTSIIIAIFAECGTFVTLVLGVHLGLTPPEAAAVASIGGADGPMVLFTSLMLAPHLFVPISVIAYLYLSLTYAGYPWLVKLMVPKALRGKDIMYYAPEVPKSKKFIFILVCCGLLCLLLPMAAPLIMSFFLGMAIKESEIVPYQDLVENTLLYTGTLMLGLLLGTLCEASTLLNPKVAPLIVLGVLALAVSGAVGILGGYVVYWFKKGDFNPVVGIAGVSCVPTTAKIAQHAAEDEDPFSVVMPVAMGANIGGVIVSAIACGVFIATIGLVK</sequence>
<feature type="transmembrane region" description="Helical" evidence="8">
    <location>
        <begin position="24"/>
        <end position="42"/>
    </location>
</feature>
<proteinExistence type="predicted"/>
<dbReference type="EMBL" id="MNTG01000001">
    <property type="protein sequence ID" value="OLA39547.1"/>
    <property type="molecule type" value="Genomic_DNA"/>
</dbReference>
<keyword evidence="2 7" id="KW-1003">Cell membrane</keyword>
<feature type="transmembrane region" description="Helical" evidence="8">
    <location>
        <begin position="236"/>
        <end position="262"/>
    </location>
</feature>
<organism evidence="9 10">
    <name type="scientific">Phascolarctobacterium succinatutens</name>
    <dbReference type="NCBI Taxonomy" id="626940"/>
    <lineage>
        <taxon>Bacteria</taxon>
        <taxon>Bacillati</taxon>
        <taxon>Bacillota</taxon>
        <taxon>Negativicutes</taxon>
        <taxon>Acidaminococcales</taxon>
        <taxon>Acidaminococcaceae</taxon>
        <taxon>Phascolarctobacterium</taxon>
    </lineage>
</organism>
<evidence type="ECO:0000256" key="5">
    <source>
        <dbReference type="ARBA" id="ARBA00022989"/>
    </source>
</evidence>
<dbReference type="AlphaFoldDB" id="A0A1Q6RAY7"/>
<keyword evidence="7" id="KW-0915">Sodium</keyword>
<evidence type="ECO:0000313" key="9">
    <source>
        <dbReference type="EMBL" id="OLA39547.1"/>
    </source>
</evidence>
<feature type="transmembrane region" description="Helical" evidence="8">
    <location>
        <begin position="311"/>
        <end position="336"/>
    </location>
</feature>
<dbReference type="InterPro" id="IPR017558">
    <property type="entry name" value="Malonate_biotin"/>
</dbReference>
<feature type="transmembrane region" description="Helical" evidence="8">
    <location>
        <begin position="49"/>
        <end position="68"/>
    </location>
</feature>
<keyword evidence="5 8" id="KW-1133">Transmembrane helix</keyword>
<dbReference type="Pfam" id="PF03977">
    <property type="entry name" value="OAD_beta"/>
    <property type="match status" value="1"/>
</dbReference>
<feature type="transmembrane region" description="Helical" evidence="8">
    <location>
        <begin position="382"/>
        <end position="402"/>
    </location>
</feature>
<dbReference type="InterPro" id="IPR005661">
    <property type="entry name" value="OadB_MmdB"/>
</dbReference>
<dbReference type="GO" id="GO:0015451">
    <property type="term" value="F:decarboxylation-driven active transmembrane transporter activity"/>
    <property type="evidence" value="ECO:0007669"/>
    <property type="project" value="UniProtKB-EC"/>
</dbReference>
<reference evidence="9 10" key="1">
    <citation type="journal article" date="2016" name="Nat. Biotechnol.">
        <title>Measurement of bacterial replication rates in microbial communities.</title>
        <authorList>
            <person name="Brown C.T."/>
            <person name="Olm M.R."/>
            <person name="Thomas B.C."/>
            <person name="Banfield J.F."/>
        </authorList>
    </citation>
    <scope>NUCLEOTIDE SEQUENCE [LARGE SCALE GENOMIC DNA]</scope>
    <source>
        <strain evidence="9">46_33</strain>
    </source>
</reference>
<dbReference type="GO" id="GO:0016829">
    <property type="term" value="F:lyase activity"/>
    <property type="evidence" value="ECO:0007669"/>
    <property type="project" value="InterPro"/>
</dbReference>
<keyword evidence="7" id="KW-0739">Sodium transport</keyword>
<dbReference type="PANTHER" id="PTHR35806">
    <property type="entry name" value="OXALOACETATE DECARBOXYLASE BETA CHAIN 2"/>
    <property type="match status" value="1"/>
</dbReference>
<name>A0A1Q6RAY7_9FIRM</name>
<comment type="function">
    <text evidence="7">Beta subunit of the biotin-dependent malonate decarboxylase multienzyme complex (EC 7.2.4.4). Acts as an integral membrane-bound carboxybiotin protein decarboxylase by releasing the carboxyl group of the carboxylated biotin carrier MADF. The free energy of the decarboxylation reaction is used to pump Na(+) out of the cell.</text>
</comment>
<feature type="transmembrane region" description="Helical" evidence="8">
    <location>
        <begin position="108"/>
        <end position="128"/>
    </location>
</feature>
<feature type="transmembrane region" description="Helical" evidence="8">
    <location>
        <begin position="135"/>
        <end position="157"/>
    </location>
</feature>
<feature type="transmembrane region" description="Helical" evidence="8">
    <location>
        <begin position="282"/>
        <end position="304"/>
    </location>
</feature>
<evidence type="ECO:0000256" key="7">
    <source>
        <dbReference type="PIRNR" id="PIRNR015658"/>
    </source>
</evidence>
<keyword evidence="3 8" id="KW-0812">Transmembrane</keyword>
<dbReference type="EC" id="7.2.4.1" evidence="7"/>
<comment type="subcellular location">
    <subcellularLocation>
        <location evidence="1">Cell membrane</location>
        <topology evidence="1">Multi-pass membrane protein</topology>
    </subcellularLocation>
</comment>
<comment type="catalytic activity">
    <reaction evidence="7">
        <text>N(6)-carboxybiotinyl-L-lysyl-[protein] + n Na(+)(in) + H(+) = N(6)-biotinyl-L-lysyl-[protein] + n Na(+)(out) + CO2</text>
        <dbReference type="Rhea" id="RHEA:43336"/>
        <dbReference type="Rhea" id="RHEA-COMP:10505"/>
        <dbReference type="Rhea" id="RHEA-COMP:10506"/>
        <dbReference type="ChEBI" id="CHEBI:15378"/>
        <dbReference type="ChEBI" id="CHEBI:16526"/>
        <dbReference type="ChEBI" id="CHEBI:29101"/>
        <dbReference type="ChEBI" id="CHEBI:83144"/>
        <dbReference type="ChEBI" id="CHEBI:83145"/>
        <dbReference type="EC" id="7.2.4.1"/>
    </reaction>
</comment>
<evidence type="ECO:0000256" key="6">
    <source>
        <dbReference type="ARBA" id="ARBA00023136"/>
    </source>
</evidence>
<protein>
    <recommendedName>
        <fullName evidence="7">Carboxybiotin decarboxylase</fullName>
        <ecNumber evidence="7">7.2.4.1</ecNumber>
    </recommendedName>
</protein>
<gene>
    <name evidence="9" type="ORF">BHW43_01300</name>
</gene>
<keyword evidence="4" id="KW-1278">Translocase</keyword>
<evidence type="ECO:0000256" key="4">
    <source>
        <dbReference type="ARBA" id="ARBA00022967"/>
    </source>
</evidence>
<accession>A0A1Q6RAY7</accession>
<keyword evidence="7" id="KW-0406">Ion transport</keyword>
<dbReference type="GO" id="GO:0006814">
    <property type="term" value="P:sodium ion transport"/>
    <property type="evidence" value="ECO:0007669"/>
    <property type="project" value="UniProtKB-UniRule"/>
</dbReference>
<evidence type="ECO:0000256" key="1">
    <source>
        <dbReference type="ARBA" id="ARBA00004651"/>
    </source>
</evidence>
<dbReference type="GO" id="GO:0005886">
    <property type="term" value="C:plasma membrane"/>
    <property type="evidence" value="ECO:0007669"/>
    <property type="project" value="UniProtKB-SubCell"/>
</dbReference>
<dbReference type="NCBIfam" id="TIGR03136">
    <property type="entry name" value="malonate_biotin"/>
    <property type="match status" value="1"/>
</dbReference>
<keyword evidence="6 7" id="KW-0472">Membrane</keyword>